<dbReference type="RefSeq" id="WP_066578665.1">
    <property type="nucleotide sequence ID" value="NZ_CP018820.1"/>
</dbReference>
<dbReference type="KEGG" id="skr:BRX40_09235"/>
<reference evidence="5 7" key="3">
    <citation type="submission" date="2018-07" db="EMBL/GenBank/DDBJ databases">
        <title>Genomic and Epidemiologic Investigation of an Indolent Hospital Outbreak.</title>
        <authorList>
            <person name="Johnson R.C."/>
            <person name="Deming C."/>
            <person name="Conlan S."/>
            <person name="Zellmer C.J."/>
            <person name="Michelin A.V."/>
            <person name="Lee-Lin S."/>
            <person name="Thomas P.J."/>
            <person name="Park M."/>
            <person name="Weingarten R.A."/>
            <person name="Less J."/>
            <person name="Dekker J.P."/>
            <person name="Frank K.M."/>
            <person name="Musser K.A."/>
            <person name="Mcquiston J.R."/>
            <person name="Henderson D.K."/>
            <person name="Lau A.F."/>
            <person name="Palmore T.N."/>
            <person name="Segre J.A."/>
        </authorList>
    </citation>
    <scope>NUCLEOTIDE SEQUENCE [LARGE SCALE GENOMIC DNA]</scope>
    <source>
        <strain evidence="5 7">SK-NIH.Env10_0317</strain>
    </source>
</reference>
<sequence length="176" mass="18812">MRRRSIVQGEYHVASETGFVIATLLGSCVAVCLRDPVARVGGMNHFLLGEPGADVPVGPADMQRYGVHAMELLINAMMQRGAQRTRLRGHLYGGANIVAGLGGIGSSNAAFARNFMQTEGIAVDRCELGGVRARKVEFMPFEGRVRSTLVAEMPPVPARPRKPAPVLAVAGDVELF</sequence>
<evidence type="ECO:0000256" key="3">
    <source>
        <dbReference type="HAMAP-Rule" id="MF_01440"/>
    </source>
</evidence>
<comment type="similarity">
    <text evidence="3">Belongs to the CheD family.</text>
</comment>
<evidence type="ECO:0000313" key="6">
    <source>
        <dbReference type="Proteomes" id="UP000185161"/>
    </source>
</evidence>
<name>A0A1L6J9J1_9SPHN</name>
<dbReference type="HAMAP" id="MF_01440">
    <property type="entry name" value="CheD"/>
    <property type="match status" value="1"/>
</dbReference>
<protein>
    <recommendedName>
        <fullName evidence="3">Probable chemoreceptor glutamine deamidase CheD</fullName>
        <ecNumber evidence="3">3.5.1.44</ecNumber>
    </recommendedName>
</protein>
<dbReference type="EC" id="3.5.1.44" evidence="3"/>
<dbReference type="GO" id="GO:0006935">
    <property type="term" value="P:chemotaxis"/>
    <property type="evidence" value="ECO:0007669"/>
    <property type="project" value="UniProtKB-UniRule"/>
</dbReference>
<keyword evidence="2 3" id="KW-0378">Hydrolase</keyword>
<evidence type="ECO:0000313" key="4">
    <source>
        <dbReference type="EMBL" id="APR52585.1"/>
    </source>
</evidence>
<dbReference type="Pfam" id="PF03975">
    <property type="entry name" value="CheD"/>
    <property type="match status" value="1"/>
</dbReference>
<evidence type="ECO:0000313" key="7">
    <source>
        <dbReference type="Proteomes" id="UP000286681"/>
    </source>
</evidence>
<proteinExistence type="inferred from homology"/>
<dbReference type="Proteomes" id="UP000185161">
    <property type="component" value="Chromosome"/>
</dbReference>
<evidence type="ECO:0000256" key="2">
    <source>
        <dbReference type="ARBA" id="ARBA00022801"/>
    </source>
</evidence>
<dbReference type="OrthoDB" id="9807202at2"/>
<evidence type="ECO:0000313" key="5">
    <source>
        <dbReference type="EMBL" id="RSU99995.1"/>
    </source>
</evidence>
<dbReference type="PANTHER" id="PTHR35147">
    <property type="entry name" value="CHEMORECEPTOR GLUTAMINE DEAMIDASE CHED-RELATED"/>
    <property type="match status" value="1"/>
</dbReference>
<dbReference type="InterPro" id="IPR038592">
    <property type="entry name" value="CheD-like_sf"/>
</dbReference>
<dbReference type="AlphaFoldDB" id="A0A1L6J9J1"/>
<dbReference type="InterPro" id="IPR005659">
    <property type="entry name" value="Chemorcpt_Glu_NH3ase_CheD"/>
</dbReference>
<dbReference type="PANTHER" id="PTHR35147:SF2">
    <property type="entry name" value="CHEMORECEPTOR GLUTAMINE DEAMIDASE CHED-RELATED"/>
    <property type="match status" value="1"/>
</dbReference>
<keyword evidence="1 3" id="KW-0145">Chemotaxis</keyword>
<comment type="catalytic activity">
    <reaction evidence="3">
        <text>L-glutaminyl-[protein] + H2O = L-glutamyl-[protein] + NH4(+)</text>
        <dbReference type="Rhea" id="RHEA:16441"/>
        <dbReference type="Rhea" id="RHEA-COMP:10207"/>
        <dbReference type="Rhea" id="RHEA-COMP:10208"/>
        <dbReference type="ChEBI" id="CHEBI:15377"/>
        <dbReference type="ChEBI" id="CHEBI:28938"/>
        <dbReference type="ChEBI" id="CHEBI:29973"/>
        <dbReference type="ChEBI" id="CHEBI:30011"/>
        <dbReference type="EC" id="3.5.1.44"/>
    </reaction>
</comment>
<keyword evidence="6" id="KW-1185">Reference proteome</keyword>
<dbReference type="SUPFAM" id="SSF64438">
    <property type="entry name" value="CNF1/YfiH-like putative cysteine hydrolases"/>
    <property type="match status" value="1"/>
</dbReference>
<dbReference type="PROSITE" id="PS51257">
    <property type="entry name" value="PROKAR_LIPOPROTEIN"/>
    <property type="match status" value="1"/>
</dbReference>
<dbReference type="EMBL" id="QQWO01000020">
    <property type="protein sequence ID" value="RSU99995.1"/>
    <property type="molecule type" value="Genomic_DNA"/>
</dbReference>
<organism evidence="4 6">
    <name type="scientific">Sphingomonas koreensis</name>
    <dbReference type="NCBI Taxonomy" id="93064"/>
    <lineage>
        <taxon>Bacteria</taxon>
        <taxon>Pseudomonadati</taxon>
        <taxon>Pseudomonadota</taxon>
        <taxon>Alphaproteobacteria</taxon>
        <taxon>Sphingomonadales</taxon>
        <taxon>Sphingomonadaceae</taxon>
        <taxon>Sphingomonas</taxon>
    </lineage>
</organism>
<dbReference type="EMBL" id="CP018820">
    <property type="protein sequence ID" value="APR52585.1"/>
    <property type="molecule type" value="Genomic_DNA"/>
</dbReference>
<dbReference type="Proteomes" id="UP000286681">
    <property type="component" value="Unassembled WGS sequence"/>
</dbReference>
<dbReference type="GO" id="GO:0050568">
    <property type="term" value="F:protein-glutamine glutaminase activity"/>
    <property type="evidence" value="ECO:0007669"/>
    <property type="project" value="UniProtKB-UniRule"/>
</dbReference>
<reference evidence="6" key="2">
    <citation type="submission" date="2016-12" db="EMBL/GenBank/DDBJ databases">
        <title>Whole genome sequencing of Sphingomonas sp. ABOJV.</title>
        <authorList>
            <person name="Conlan S."/>
            <person name="Thomas P.J."/>
            <person name="Mullikin J."/>
            <person name="Palmore T.N."/>
            <person name="Frank K.M."/>
            <person name="Segre J.A."/>
        </authorList>
    </citation>
    <scope>NUCLEOTIDE SEQUENCE [LARGE SCALE GENOMIC DNA]</scope>
    <source>
        <strain evidence="6">ABOJV</strain>
    </source>
</reference>
<dbReference type="STRING" id="93064.BRX40_09235"/>
<dbReference type="Gene3D" id="3.30.1330.200">
    <property type="match status" value="1"/>
</dbReference>
<accession>A0A1L6J9J1</accession>
<reference evidence="4" key="1">
    <citation type="submission" date="2016-12" db="EMBL/GenBank/DDBJ databases">
        <title>Whole genome sequencing of Sphingomonas koreensis.</title>
        <authorList>
            <person name="Conlan S."/>
            <person name="Thomas P.J."/>
            <person name="Mullikin J."/>
            <person name="Palmore T.N."/>
            <person name="Frank K.M."/>
            <person name="Segre J.A."/>
        </authorList>
    </citation>
    <scope>NUCLEOTIDE SEQUENCE</scope>
    <source>
        <strain evidence="4">ABOJV</strain>
    </source>
</reference>
<comment type="function">
    <text evidence="3">Probably deamidates glutamine residues to glutamate on methyl-accepting chemotaxis receptors (MCPs), playing an important role in chemotaxis.</text>
</comment>
<gene>
    <name evidence="3" type="primary">cheD</name>
    <name evidence="4" type="ORF">BRX40_09235</name>
    <name evidence="5" type="ORF">CA257_19005</name>
</gene>
<dbReference type="CDD" id="cd16352">
    <property type="entry name" value="CheD"/>
    <property type="match status" value="1"/>
</dbReference>
<dbReference type="InterPro" id="IPR011324">
    <property type="entry name" value="Cytotoxic_necrot_fac-like_cat"/>
</dbReference>
<evidence type="ECO:0000256" key="1">
    <source>
        <dbReference type="ARBA" id="ARBA00022500"/>
    </source>
</evidence>
<dbReference type="GeneID" id="44132741"/>